<dbReference type="GO" id="GO:0004715">
    <property type="term" value="F:non-membrane spanning protein tyrosine kinase activity"/>
    <property type="evidence" value="ECO:0007669"/>
    <property type="project" value="UniProtKB-EC"/>
</dbReference>
<dbReference type="InterPro" id="IPR025669">
    <property type="entry name" value="AAA_dom"/>
</dbReference>
<dbReference type="AlphaFoldDB" id="A0A4Y8A9P4"/>
<evidence type="ECO:0000313" key="12">
    <source>
        <dbReference type="EMBL" id="MBB3970519.1"/>
    </source>
</evidence>
<evidence type="ECO:0000256" key="4">
    <source>
        <dbReference type="ARBA" id="ARBA00022741"/>
    </source>
</evidence>
<evidence type="ECO:0000256" key="8">
    <source>
        <dbReference type="ARBA" id="ARBA00051245"/>
    </source>
</evidence>
<dbReference type="EMBL" id="SNQG01000006">
    <property type="protein sequence ID" value="TEW64533.1"/>
    <property type="molecule type" value="Genomic_DNA"/>
</dbReference>
<keyword evidence="9" id="KW-0812">Transmembrane</keyword>
<dbReference type="GO" id="GO:0005524">
    <property type="term" value="F:ATP binding"/>
    <property type="evidence" value="ECO:0007669"/>
    <property type="project" value="UniProtKB-KW"/>
</dbReference>
<keyword evidence="5 13" id="KW-0418">Kinase</keyword>
<gene>
    <name evidence="13" type="ORF">E2R65_16050</name>
    <name evidence="12" type="ORF">GGR35_003142</name>
</gene>
<dbReference type="NCBIfam" id="TIGR01007">
    <property type="entry name" value="eps_fam"/>
    <property type="match status" value="1"/>
</dbReference>
<keyword evidence="9" id="KW-0472">Membrane</keyword>
<keyword evidence="4" id="KW-0547">Nucleotide-binding</keyword>
<dbReference type="EC" id="2.7.10.2" evidence="2"/>
<keyword evidence="6" id="KW-0067">ATP-binding</keyword>
<dbReference type="Pfam" id="PF13614">
    <property type="entry name" value="AAA_31"/>
    <property type="match status" value="1"/>
</dbReference>
<reference evidence="13" key="2">
    <citation type="submission" date="2019-03" db="EMBL/GenBank/DDBJ databases">
        <authorList>
            <person name="Yan Y.-Q."/>
            <person name="Du Z.-J."/>
        </authorList>
    </citation>
    <scope>NUCLEOTIDE SEQUENCE</scope>
    <source>
        <strain evidence="13">PP-F2FG21</strain>
    </source>
</reference>
<evidence type="ECO:0000256" key="7">
    <source>
        <dbReference type="ARBA" id="ARBA00023137"/>
    </source>
</evidence>
<dbReference type="Gene3D" id="3.40.50.300">
    <property type="entry name" value="P-loop containing nucleotide triphosphate hydrolases"/>
    <property type="match status" value="1"/>
</dbReference>
<proteinExistence type="inferred from homology"/>
<keyword evidence="7" id="KW-0829">Tyrosine-protein kinase</keyword>
<dbReference type="InterPro" id="IPR005702">
    <property type="entry name" value="Wzc-like_C"/>
</dbReference>
<organism evidence="13 14">
    <name type="scientific">Mucilaginibacter phyllosphaerae</name>
    <dbReference type="NCBI Taxonomy" id="1812349"/>
    <lineage>
        <taxon>Bacteria</taxon>
        <taxon>Pseudomonadati</taxon>
        <taxon>Bacteroidota</taxon>
        <taxon>Sphingobacteriia</taxon>
        <taxon>Sphingobacteriales</taxon>
        <taxon>Sphingobacteriaceae</taxon>
        <taxon>Mucilaginibacter</taxon>
    </lineage>
</organism>
<comment type="caution">
    <text evidence="13">The sequence shown here is derived from an EMBL/GenBank/DDBJ whole genome shotgun (WGS) entry which is preliminary data.</text>
</comment>
<keyword evidence="15" id="KW-1185">Reference proteome</keyword>
<evidence type="ECO:0000313" key="14">
    <source>
        <dbReference type="Proteomes" id="UP000297248"/>
    </source>
</evidence>
<reference evidence="12 15" key="3">
    <citation type="submission" date="2020-08" db="EMBL/GenBank/DDBJ databases">
        <title>Genomic Encyclopedia of Type Strains, Phase IV (KMG-IV): sequencing the most valuable type-strain genomes for metagenomic binning, comparative biology and taxonomic classification.</title>
        <authorList>
            <person name="Goeker M."/>
        </authorList>
    </citation>
    <scope>NUCLEOTIDE SEQUENCE [LARGE SCALE GENOMIC DNA]</scope>
    <source>
        <strain evidence="12 15">DSM 100995</strain>
    </source>
</reference>
<evidence type="ECO:0000259" key="10">
    <source>
        <dbReference type="Pfam" id="PF13614"/>
    </source>
</evidence>
<dbReference type="InterPro" id="IPR050445">
    <property type="entry name" value="Bact_polysacc_biosynth/exp"/>
</dbReference>
<feature type="domain" description="AAA" evidence="10">
    <location>
        <begin position="586"/>
        <end position="707"/>
    </location>
</feature>
<dbReference type="Pfam" id="PF13807">
    <property type="entry name" value="GNVR"/>
    <property type="match status" value="1"/>
</dbReference>
<comment type="similarity">
    <text evidence="1">Belongs to the CpsD/CapB family.</text>
</comment>
<evidence type="ECO:0000313" key="13">
    <source>
        <dbReference type="EMBL" id="TEW64533.1"/>
    </source>
</evidence>
<dbReference type="PANTHER" id="PTHR32309:SF13">
    <property type="entry name" value="FERRIC ENTEROBACTIN TRANSPORT PROTEIN FEPE"/>
    <property type="match status" value="1"/>
</dbReference>
<dbReference type="GO" id="GO:0005886">
    <property type="term" value="C:plasma membrane"/>
    <property type="evidence" value="ECO:0007669"/>
    <property type="project" value="TreeGrafter"/>
</dbReference>
<evidence type="ECO:0000256" key="1">
    <source>
        <dbReference type="ARBA" id="ARBA00007316"/>
    </source>
</evidence>
<dbReference type="SUPFAM" id="SSF52540">
    <property type="entry name" value="P-loop containing nucleoside triphosphate hydrolases"/>
    <property type="match status" value="1"/>
</dbReference>
<protein>
    <recommendedName>
        <fullName evidence="2">non-specific protein-tyrosine kinase</fullName>
        <ecNumber evidence="2">2.7.10.2</ecNumber>
    </recommendedName>
</protein>
<sequence length="801" mass="89915">MNKVDILADKLDFTYKKAESGGDLRSIIAIGLNYWYVFVISVAICLFATFIYVQRLPNKWNVVSKIIVEDDKNSPAKSLTGGSNGDLASLLSIKSNADNEVKILKSSSLLKKVIAALQLNVHLYKHTGYKDVEIYNNAPFTAFISNKQDSVASGNFKITILNDKAYHLQEKKGDLELDGVFGRPVKLDGYTLTLNKTPWFKSSGDFELAVETIKKAERTLSENYNVLLDDKQATVIDLQLSYNNPKKGEQILQKMMEIYLADNLTKKIRIADSTMKFIDNRLVVVGSELNKVEKSLEQYKVKNKISDIGAQAKALVAGAEDYQDKLNANQVQLDVVNNLYRYVNDGNNPQVVPTSLVIKDVSFGTAINAYNEMLLRKEQLKLTLLETSPVIQNLDEQIKLSRKSLLTGLKNYRNSLQVSQSAFKRQNSVIAGNMSEAPVKERIYLDYSRQQSLKQELYLFLLQKREETAIAQTATISNCSILDNAESDEAPYTPKIPTLYLIGSFIGLFIAVTGLCIKEMLNIRINTKSDIVRHTDVPLLGEISRGLHNNSRKLLSNNDAHSIILEEIRALRTGLRYVTDKGKSNVILFTSSMSGEGKSFISLNLGNSIALSGKKVVLLELDLRKPKLMDNLGLDEEYGFTNFVISQDKDCIDTLIKPSTFNDNFFFISSGPIPPNPAELLMSDRLKTLIEELRNRFDYVIIDSAPVGLASDALLIEEYADITCYVVRQNYTYKSQLGIVNDLYKEKKVKQLYLIVNGIETSKNNITGYGHGYESYGYAMEENRNNNVFSSVLNKLRPGTR</sequence>
<evidence type="ECO:0000256" key="3">
    <source>
        <dbReference type="ARBA" id="ARBA00022679"/>
    </source>
</evidence>
<dbReference type="CDD" id="cd05387">
    <property type="entry name" value="BY-kinase"/>
    <property type="match status" value="1"/>
</dbReference>
<evidence type="ECO:0000313" key="15">
    <source>
        <dbReference type="Proteomes" id="UP000583101"/>
    </source>
</evidence>
<reference evidence="13 14" key="1">
    <citation type="journal article" date="2016" name="Int. J. Syst. Evol. Microbiol.">
        <title>Proposal of Mucilaginibacter phyllosphaerae sp. nov. isolated from the phyllosphere of Galium album.</title>
        <authorList>
            <person name="Aydogan E.L."/>
            <person name="Busse H.J."/>
            <person name="Moser G."/>
            <person name="Muller C."/>
            <person name="Kampfer P."/>
            <person name="Glaeser S.P."/>
        </authorList>
    </citation>
    <scope>NUCLEOTIDE SEQUENCE [LARGE SCALE GENOMIC DNA]</scope>
    <source>
        <strain evidence="13 14">PP-F2FG21</strain>
    </source>
</reference>
<dbReference type="InterPro" id="IPR027417">
    <property type="entry name" value="P-loop_NTPase"/>
</dbReference>
<comment type="catalytic activity">
    <reaction evidence="8">
        <text>L-tyrosyl-[protein] + ATP = O-phospho-L-tyrosyl-[protein] + ADP + H(+)</text>
        <dbReference type="Rhea" id="RHEA:10596"/>
        <dbReference type="Rhea" id="RHEA-COMP:10136"/>
        <dbReference type="Rhea" id="RHEA-COMP:20101"/>
        <dbReference type="ChEBI" id="CHEBI:15378"/>
        <dbReference type="ChEBI" id="CHEBI:30616"/>
        <dbReference type="ChEBI" id="CHEBI:46858"/>
        <dbReference type="ChEBI" id="CHEBI:61978"/>
        <dbReference type="ChEBI" id="CHEBI:456216"/>
        <dbReference type="EC" id="2.7.10.2"/>
    </reaction>
</comment>
<dbReference type="InterPro" id="IPR032807">
    <property type="entry name" value="GNVR"/>
</dbReference>
<dbReference type="RefSeq" id="WP_134337507.1">
    <property type="nucleotide sequence ID" value="NZ_BMCZ01000006.1"/>
</dbReference>
<dbReference type="OrthoDB" id="9794577at2"/>
<dbReference type="PANTHER" id="PTHR32309">
    <property type="entry name" value="TYROSINE-PROTEIN KINASE"/>
    <property type="match status" value="1"/>
</dbReference>
<evidence type="ECO:0000259" key="11">
    <source>
        <dbReference type="Pfam" id="PF13807"/>
    </source>
</evidence>
<name>A0A4Y8A9P4_9SPHI</name>
<feature type="transmembrane region" description="Helical" evidence="9">
    <location>
        <begin position="34"/>
        <end position="53"/>
    </location>
</feature>
<feature type="domain" description="Tyrosine-protein kinase G-rich" evidence="11">
    <location>
        <begin position="444"/>
        <end position="520"/>
    </location>
</feature>
<accession>A0A4Y8A9P4</accession>
<evidence type="ECO:0000256" key="6">
    <source>
        <dbReference type="ARBA" id="ARBA00022840"/>
    </source>
</evidence>
<dbReference type="Proteomes" id="UP000297248">
    <property type="component" value="Unassembled WGS sequence"/>
</dbReference>
<evidence type="ECO:0000256" key="2">
    <source>
        <dbReference type="ARBA" id="ARBA00011903"/>
    </source>
</evidence>
<evidence type="ECO:0000256" key="5">
    <source>
        <dbReference type="ARBA" id="ARBA00022777"/>
    </source>
</evidence>
<dbReference type="Proteomes" id="UP000583101">
    <property type="component" value="Unassembled WGS sequence"/>
</dbReference>
<dbReference type="EMBL" id="JACIEG010000006">
    <property type="protein sequence ID" value="MBB3970519.1"/>
    <property type="molecule type" value="Genomic_DNA"/>
</dbReference>
<evidence type="ECO:0000256" key="9">
    <source>
        <dbReference type="SAM" id="Phobius"/>
    </source>
</evidence>
<keyword evidence="3 13" id="KW-0808">Transferase</keyword>
<keyword evidence="9" id="KW-1133">Transmembrane helix</keyword>